<evidence type="ECO:0000313" key="2">
    <source>
        <dbReference type="Proteomes" id="UP000308600"/>
    </source>
</evidence>
<sequence length="180" mass="19858">MTRPHRIHPRHPKAINTNYLFPSLPLSNGPGMGRAHLTELEFLIAQSGTTEVLALFSNIGQSMDRNENLQISLTILYEVEVVERQSSLSVAFLLDQFEVELIDGPEPLATGSKPFRQDLLEEEDTHVVGSFTSRMIVIAICLTNDLQLDVSRPTSDRSHLKITPGGTSAVSLPPRPSDSN</sequence>
<dbReference type="EMBL" id="ML209134">
    <property type="protein sequence ID" value="TFK58941.1"/>
    <property type="molecule type" value="Genomic_DNA"/>
</dbReference>
<gene>
    <name evidence="1" type="ORF">BDN72DRAFT_906282</name>
</gene>
<accession>A0ACD2ZZV0</accession>
<proteinExistence type="predicted"/>
<reference evidence="1 2" key="1">
    <citation type="journal article" date="2019" name="Nat. Ecol. Evol.">
        <title>Megaphylogeny resolves global patterns of mushroom evolution.</title>
        <authorList>
            <person name="Varga T."/>
            <person name="Krizsan K."/>
            <person name="Foldi C."/>
            <person name="Dima B."/>
            <person name="Sanchez-Garcia M."/>
            <person name="Sanchez-Ramirez S."/>
            <person name="Szollosi G.J."/>
            <person name="Szarkandi J.G."/>
            <person name="Papp V."/>
            <person name="Albert L."/>
            <person name="Andreopoulos W."/>
            <person name="Angelini C."/>
            <person name="Antonin V."/>
            <person name="Barry K.W."/>
            <person name="Bougher N.L."/>
            <person name="Buchanan P."/>
            <person name="Buyck B."/>
            <person name="Bense V."/>
            <person name="Catcheside P."/>
            <person name="Chovatia M."/>
            <person name="Cooper J."/>
            <person name="Damon W."/>
            <person name="Desjardin D."/>
            <person name="Finy P."/>
            <person name="Geml J."/>
            <person name="Haridas S."/>
            <person name="Hughes K."/>
            <person name="Justo A."/>
            <person name="Karasinski D."/>
            <person name="Kautmanova I."/>
            <person name="Kiss B."/>
            <person name="Kocsube S."/>
            <person name="Kotiranta H."/>
            <person name="LaButti K.M."/>
            <person name="Lechner B.E."/>
            <person name="Liimatainen K."/>
            <person name="Lipzen A."/>
            <person name="Lukacs Z."/>
            <person name="Mihaltcheva S."/>
            <person name="Morgado L.N."/>
            <person name="Niskanen T."/>
            <person name="Noordeloos M.E."/>
            <person name="Ohm R.A."/>
            <person name="Ortiz-Santana B."/>
            <person name="Ovrebo C."/>
            <person name="Racz N."/>
            <person name="Riley R."/>
            <person name="Savchenko A."/>
            <person name="Shiryaev A."/>
            <person name="Soop K."/>
            <person name="Spirin V."/>
            <person name="Szebenyi C."/>
            <person name="Tomsovsky M."/>
            <person name="Tulloss R.E."/>
            <person name="Uehling J."/>
            <person name="Grigoriev I.V."/>
            <person name="Vagvolgyi C."/>
            <person name="Papp T."/>
            <person name="Martin F.M."/>
            <person name="Miettinen O."/>
            <person name="Hibbett D.S."/>
            <person name="Nagy L.G."/>
        </authorList>
    </citation>
    <scope>NUCLEOTIDE SEQUENCE [LARGE SCALE GENOMIC DNA]</scope>
    <source>
        <strain evidence="1 2">NL-1719</strain>
    </source>
</reference>
<evidence type="ECO:0000313" key="1">
    <source>
        <dbReference type="EMBL" id="TFK58941.1"/>
    </source>
</evidence>
<name>A0ACD2ZZV0_9AGAR</name>
<organism evidence="1 2">
    <name type="scientific">Pluteus cervinus</name>
    <dbReference type="NCBI Taxonomy" id="181527"/>
    <lineage>
        <taxon>Eukaryota</taxon>
        <taxon>Fungi</taxon>
        <taxon>Dikarya</taxon>
        <taxon>Basidiomycota</taxon>
        <taxon>Agaricomycotina</taxon>
        <taxon>Agaricomycetes</taxon>
        <taxon>Agaricomycetidae</taxon>
        <taxon>Agaricales</taxon>
        <taxon>Pluteineae</taxon>
        <taxon>Pluteaceae</taxon>
        <taxon>Pluteus</taxon>
    </lineage>
</organism>
<dbReference type="Proteomes" id="UP000308600">
    <property type="component" value="Unassembled WGS sequence"/>
</dbReference>
<protein>
    <submittedName>
        <fullName evidence="1">Uncharacterized protein</fullName>
    </submittedName>
</protein>
<keyword evidence="2" id="KW-1185">Reference proteome</keyword>